<gene>
    <name evidence="1" type="ORF">OVN521_LOCUS42553</name>
</gene>
<dbReference type="PANTHER" id="PTHR11686:SF9">
    <property type="entry name" value="RE13973P"/>
    <property type="match status" value="1"/>
</dbReference>
<protein>
    <submittedName>
        <fullName evidence="1">Uncharacterized protein</fullName>
    </submittedName>
</protein>
<dbReference type="EMBL" id="CAJOBG010058690">
    <property type="protein sequence ID" value="CAF4536315.1"/>
    <property type="molecule type" value="Genomic_DNA"/>
</dbReference>
<accession>A0A820XLD3</accession>
<feature type="non-terminal residue" evidence="1">
    <location>
        <position position="187"/>
    </location>
</feature>
<dbReference type="GO" id="GO:0036374">
    <property type="term" value="F:glutathione hydrolase activity"/>
    <property type="evidence" value="ECO:0007669"/>
    <property type="project" value="InterPro"/>
</dbReference>
<dbReference type="InterPro" id="IPR029055">
    <property type="entry name" value="Ntn_hydrolases_N"/>
</dbReference>
<dbReference type="PANTHER" id="PTHR11686">
    <property type="entry name" value="GAMMA GLUTAMYL TRANSPEPTIDASE"/>
    <property type="match status" value="1"/>
</dbReference>
<comment type="caution">
    <text evidence="1">The sequence shown here is derived from an EMBL/GenBank/DDBJ whole genome shotgun (WGS) entry which is preliminary data.</text>
</comment>
<dbReference type="GO" id="GO:0005886">
    <property type="term" value="C:plasma membrane"/>
    <property type="evidence" value="ECO:0007669"/>
    <property type="project" value="TreeGrafter"/>
</dbReference>
<evidence type="ECO:0000313" key="1">
    <source>
        <dbReference type="EMBL" id="CAF4536315.1"/>
    </source>
</evidence>
<reference evidence="1" key="1">
    <citation type="submission" date="2021-02" db="EMBL/GenBank/DDBJ databases">
        <authorList>
            <person name="Nowell W R."/>
        </authorList>
    </citation>
    <scope>NUCLEOTIDE SEQUENCE</scope>
</reference>
<dbReference type="GO" id="GO:0006751">
    <property type="term" value="P:glutathione catabolic process"/>
    <property type="evidence" value="ECO:0007669"/>
    <property type="project" value="InterPro"/>
</dbReference>
<organism evidence="1 2">
    <name type="scientific">Rotaria magnacalcarata</name>
    <dbReference type="NCBI Taxonomy" id="392030"/>
    <lineage>
        <taxon>Eukaryota</taxon>
        <taxon>Metazoa</taxon>
        <taxon>Spiralia</taxon>
        <taxon>Gnathifera</taxon>
        <taxon>Rotifera</taxon>
        <taxon>Eurotatoria</taxon>
        <taxon>Bdelloidea</taxon>
        <taxon>Philodinida</taxon>
        <taxon>Philodinidae</taxon>
        <taxon>Rotaria</taxon>
    </lineage>
</organism>
<dbReference type="Proteomes" id="UP000663866">
    <property type="component" value="Unassembled WGS sequence"/>
</dbReference>
<dbReference type="SUPFAM" id="SSF56235">
    <property type="entry name" value="N-terminal nucleophile aminohydrolases (Ntn hydrolases)"/>
    <property type="match status" value="1"/>
</dbReference>
<dbReference type="InterPro" id="IPR000101">
    <property type="entry name" value="GGT_peptidase"/>
</dbReference>
<proteinExistence type="predicted"/>
<dbReference type="AlphaFoldDB" id="A0A820XLD3"/>
<dbReference type="PRINTS" id="PR01210">
    <property type="entry name" value="GGTRANSPTASE"/>
</dbReference>
<evidence type="ECO:0000313" key="2">
    <source>
        <dbReference type="Proteomes" id="UP000663866"/>
    </source>
</evidence>
<name>A0A820XLD3_9BILA</name>
<keyword evidence="2" id="KW-1185">Reference proteome</keyword>
<dbReference type="Pfam" id="PF01019">
    <property type="entry name" value="G_glu_transpept"/>
    <property type="match status" value="1"/>
</dbReference>
<sequence>SRYKIYIEGGLAIGVPGELRTYEKAYKLFGGGVTWKELFEPTIKLCRDGFRISESQGAAIKQTTRVILNDPALRQLFVKNSTTNELYGAGDIMRRPKLALTLDIIANQGAEAFYTGNLSDTIVKEIQDRGGIITKQDLEEFNVDFQEALSIDINNTYTAYTTHAPTSGPILTFILNILQGIEILLFS</sequence>